<keyword evidence="2 6" id="KW-0547">Nucleotide-binding</keyword>
<feature type="domain" description="GMPS ATP-PPase" evidence="7">
    <location>
        <begin position="110"/>
        <end position="156"/>
    </location>
</feature>
<keyword evidence="3 6" id="KW-0332">GMP biosynthesis</keyword>
<dbReference type="InterPro" id="IPR029062">
    <property type="entry name" value="Class_I_gatase-like"/>
</dbReference>
<evidence type="ECO:0000256" key="2">
    <source>
        <dbReference type="ARBA" id="ARBA00022741"/>
    </source>
</evidence>
<evidence type="ECO:0000256" key="5">
    <source>
        <dbReference type="ARBA" id="ARBA00022840"/>
    </source>
</evidence>
<accession>A0ABR2X6E0</accession>
<dbReference type="PROSITE" id="PS51273">
    <property type="entry name" value="GATASE_TYPE_1"/>
    <property type="match status" value="1"/>
</dbReference>
<dbReference type="InterPro" id="IPR014729">
    <property type="entry name" value="Rossmann-like_a/b/a_fold"/>
</dbReference>
<evidence type="ECO:0000313" key="9">
    <source>
        <dbReference type="Proteomes" id="UP001465668"/>
    </source>
</evidence>
<dbReference type="Gene3D" id="3.40.50.880">
    <property type="match status" value="1"/>
</dbReference>
<evidence type="ECO:0000313" key="8">
    <source>
        <dbReference type="EMBL" id="KAK9769319.1"/>
    </source>
</evidence>
<feature type="binding site" evidence="6">
    <location>
        <begin position="138"/>
        <end position="144"/>
    </location>
    <ligand>
        <name>ATP</name>
        <dbReference type="ChEBI" id="CHEBI:30616"/>
    </ligand>
</feature>
<dbReference type="EMBL" id="JARVKM010000136">
    <property type="protein sequence ID" value="KAK9769319.1"/>
    <property type="molecule type" value="Genomic_DNA"/>
</dbReference>
<keyword evidence="1" id="KW-0436">Ligase</keyword>
<evidence type="ECO:0000256" key="3">
    <source>
        <dbReference type="ARBA" id="ARBA00022749"/>
    </source>
</evidence>
<dbReference type="InterPro" id="IPR017926">
    <property type="entry name" value="GATASE"/>
</dbReference>
<reference evidence="8 9" key="1">
    <citation type="submission" date="2024-02" db="EMBL/GenBank/DDBJ databases">
        <title>First draft genome assembly of two strains of Seiridium cardinale.</title>
        <authorList>
            <person name="Emiliani G."/>
            <person name="Scali E."/>
        </authorList>
    </citation>
    <scope>NUCLEOTIDE SEQUENCE [LARGE SCALE GENOMIC DNA]</scope>
    <source>
        <strain evidence="8 9">BM-138-000479</strain>
    </source>
</reference>
<keyword evidence="5 6" id="KW-0067">ATP-binding</keyword>
<organism evidence="8 9">
    <name type="scientific">Seiridium cardinale</name>
    <dbReference type="NCBI Taxonomy" id="138064"/>
    <lineage>
        <taxon>Eukaryota</taxon>
        <taxon>Fungi</taxon>
        <taxon>Dikarya</taxon>
        <taxon>Ascomycota</taxon>
        <taxon>Pezizomycotina</taxon>
        <taxon>Sordariomycetes</taxon>
        <taxon>Xylariomycetidae</taxon>
        <taxon>Amphisphaeriales</taxon>
        <taxon>Sporocadaceae</taxon>
        <taxon>Seiridium</taxon>
    </lineage>
</organism>
<dbReference type="SUPFAM" id="SSF52317">
    <property type="entry name" value="Class I glutamine amidotransferase-like"/>
    <property type="match status" value="1"/>
</dbReference>
<evidence type="ECO:0000256" key="1">
    <source>
        <dbReference type="ARBA" id="ARBA00022598"/>
    </source>
</evidence>
<comment type="caution">
    <text evidence="8">The sequence shown here is derived from an EMBL/GenBank/DDBJ whole genome shotgun (WGS) entry which is preliminary data.</text>
</comment>
<dbReference type="InterPro" id="IPR025777">
    <property type="entry name" value="GMPS_ATP_PPase_dom"/>
</dbReference>
<dbReference type="PROSITE" id="PS51553">
    <property type="entry name" value="GMPS_ATP_PPASE"/>
    <property type="match status" value="1"/>
</dbReference>
<dbReference type="PANTHER" id="PTHR11922">
    <property type="entry name" value="GMP SYNTHASE-RELATED"/>
    <property type="match status" value="1"/>
</dbReference>
<gene>
    <name evidence="8" type="ORF">SCAR479_14001</name>
</gene>
<dbReference type="Gene3D" id="3.40.50.620">
    <property type="entry name" value="HUPs"/>
    <property type="match status" value="1"/>
</dbReference>
<dbReference type="Proteomes" id="UP001465668">
    <property type="component" value="Unassembled WGS sequence"/>
</dbReference>
<keyword evidence="9" id="KW-1185">Reference proteome</keyword>
<dbReference type="Pfam" id="PF00117">
    <property type="entry name" value="GATase"/>
    <property type="match status" value="1"/>
</dbReference>
<proteinExistence type="predicted"/>
<evidence type="ECO:0000256" key="6">
    <source>
        <dbReference type="PROSITE-ProRule" id="PRU00886"/>
    </source>
</evidence>
<dbReference type="PANTHER" id="PTHR11922:SF2">
    <property type="entry name" value="GMP SYNTHASE [GLUTAMINE-HYDROLYZING]"/>
    <property type="match status" value="1"/>
</dbReference>
<name>A0ABR2X6E0_9PEZI</name>
<keyword evidence="4 6" id="KW-0658">Purine biosynthesis</keyword>
<protein>
    <recommendedName>
        <fullName evidence="7">GMPS ATP-PPase domain-containing protein</fullName>
    </recommendedName>
</protein>
<sequence>MLSSTTKLSGLSFKLKISWPKRHNGPADKLFEGLQDDRSQVWMSHGGKPSQLPNGFSTIATTQNSPYAGITHEIKHIYGIQFYPDAAHTLRGTDLLKNSAVSVCGAQQNRKMSKFIGQEMIQIRNPVGDRGQVIGAVSGGVDSTVAARVLKEATGD</sequence>
<evidence type="ECO:0000259" key="7">
    <source>
        <dbReference type="PROSITE" id="PS51553"/>
    </source>
</evidence>
<evidence type="ECO:0000256" key="4">
    <source>
        <dbReference type="ARBA" id="ARBA00022755"/>
    </source>
</evidence>